<keyword evidence="2" id="KW-1133">Transmembrane helix</keyword>
<dbReference type="EMBL" id="LKCN02000007">
    <property type="protein sequence ID" value="RCI13346.1"/>
    <property type="molecule type" value="Genomic_DNA"/>
</dbReference>
<protein>
    <submittedName>
        <fullName evidence="3">Uncharacterized protein</fullName>
    </submittedName>
</protein>
<reference evidence="3 4" key="1">
    <citation type="journal article" date="2015" name="BMC Genomics">
        <title>Insights from the genome of Ophiocordyceps polyrhachis-furcata to pathogenicity and host specificity in insect fungi.</title>
        <authorList>
            <person name="Wichadakul D."/>
            <person name="Kobmoo N."/>
            <person name="Ingsriswang S."/>
            <person name="Tangphatsornruang S."/>
            <person name="Chantasingh D."/>
            <person name="Luangsa-ard J.J."/>
            <person name="Eurwilaichitr L."/>
        </authorList>
    </citation>
    <scope>NUCLEOTIDE SEQUENCE [LARGE SCALE GENOMIC DNA]</scope>
    <source>
        <strain evidence="3 4">BCC 54312</strain>
    </source>
</reference>
<evidence type="ECO:0000256" key="2">
    <source>
        <dbReference type="SAM" id="Phobius"/>
    </source>
</evidence>
<comment type="caution">
    <text evidence="3">The sequence shown here is derived from an EMBL/GenBank/DDBJ whole genome shotgun (WGS) entry which is preliminary data.</text>
</comment>
<evidence type="ECO:0000313" key="3">
    <source>
        <dbReference type="EMBL" id="RCI13346.1"/>
    </source>
</evidence>
<keyword evidence="4" id="KW-1185">Reference proteome</keyword>
<feature type="transmembrane region" description="Helical" evidence="2">
    <location>
        <begin position="83"/>
        <end position="103"/>
    </location>
</feature>
<keyword evidence="2" id="KW-0812">Transmembrane</keyword>
<keyword evidence="2" id="KW-0472">Membrane</keyword>
<gene>
    <name evidence="3" type="ORF">L249_0798</name>
</gene>
<feature type="region of interest" description="Disordered" evidence="1">
    <location>
        <begin position="51"/>
        <end position="80"/>
    </location>
</feature>
<dbReference type="AlphaFoldDB" id="A0A367LFZ7"/>
<sequence>MSSSYPPPAPPPHHHPILTNRNHLLFPLLFLFLLLLLPLPFTLLVTNTMAPSSVPDSLPLSRPIPQKRRETERNGRSPTTPPLVFVLGVCLSFCFFLSCRYRFSTGELSSLIDSPFALIHPNVS</sequence>
<evidence type="ECO:0000313" key="4">
    <source>
        <dbReference type="Proteomes" id="UP000253664"/>
    </source>
</evidence>
<name>A0A367LFZ7_9HYPO</name>
<feature type="transmembrane region" description="Helical" evidence="2">
    <location>
        <begin position="24"/>
        <end position="45"/>
    </location>
</feature>
<evidence type="ECO:0000256" key="1">
    <source>
        <dbReference type="SAM" id="MobiDB-lite"/>
    </source>
</evidence>
<accession>A0A367LFZ7</accession>
<dbReference type="Proteomes" id="UP000253664">
    <property type="component" value="Unassembled WGS sequence"/>
</dbReference>
<organism evidence="3 4">
    <name type="scientific">Ophiocordyceps polyrhachis-furcata BCC 54312</name>
    <dbReference type="NCBI Taxonomy" id="1330021"/>
    <lineage>
        <taxon>Eukaryota</taxon>
        <taxon>Fungi</taxon>
        <taxon>Dikarya</taxon>
        <taxon>Ascomycota</taxon>
        <taxon>Pezizomycotina</taxon>
        <taxon>Sordariomycetes</taxon>
        <taxon>Hypocreomycetidae</taxon>
        <taxon>Hypocreales</taxon>
        <taxon>Ophiocordycipitaceae</taxon>
        <taxon>Ophiocordyceps</taxon>
    </lineage>
</organism>
<proteinExistence type="predicted"/>